<dbReference type="Gene3D" id="1.20.140.150">
    <property type="match status" value="1"/>
</dbReference>
<evidence type="ECO:0000313" key="3">
    <source>
        <dbReference type="EMBL" id="CAF1410794.1"/>
    </source>
</evidence>
<feature type="transmembrane region" description="Helical" evidence="1">
    <location>
        <begin position="161"/>
        <end position="185"/>
    </location>
</feature>
<name>A0A814WAS7_ADIRI</name>
<accession>A0A814WAS7</accession>
<dbReference type="Proteomes" id="UP000663852">
    <property type="component" value="Unassembled WGS sequence"/>
</dbReference>
<dbReference type="EMBL" id="CAJNOR010003408">
    <property type="protein sequence ID" value="CAF1410794.1"/>
    <property type="molecule type" value="Genomic_DNA"/>
</dbReference>
<feature type="transmembrane region" description="Helical" evidence="1">
    <location>
        <begin position="81"/>
        <end position="105"/>
    </location>
</feature>
<dbReference type="OrthoDB" id="10038566at2759"/>
<keyword evidence="1" id="KW-0472">Membrane</keyword>
<dbReference type="Proteomes" id="UP000663828">
    <property type="component" value="Unassembled WGS sequence"/>
</dbReference>
<gene>
    <name evidence="2" type="ORF">EDS130_LOCUS25395</name>
    <name evidence="3" type="ORF">XAT740_LOCUS34661</name>
</gene>
<feature type="transmembrane region" description="Helical" evidence="1">
    <location>
        <begin position="117"/>
        <end position="141"/>
    </location>
</feature>
<dbReference type="AlphaFoldDB" id="A0A814WAS7"/>
<sequence length="205" mass="23589">MFFLISFLSLLPASFLFFLAALSPNWLTFTKLYPTGNVIVQRGLFFICYVISSNGTHETTRCVSMIHQQESTEPDRWIHGFALGAASMAMICIILSLIILLLSGIYFQRRRRSDQHLWYLLSMCLLLFIILGCSISVWILLLSETLGLGTAIDNRMYRWPMWAAILSTMGYLLAFITMFSSFCTLCRRDKTVQTQISRIRDQLRV</sequence>
<dbReference type="EMBL" id="CAJNOJ010000149">
    <property type="protein sequence ID" value="CAF1201558.1"/>
    <property type="molecule type" value="Genomic_DNA"/>
</dbReference>
<comment type="caution">
    <text evidence="2">The sequence shown here is derived from an EMBL/GenBank/DDBJ whole genome shotgun (WGS) entry which is preliminary data.</text>
</comment>
<keyword evidence="1" id="KW-1133">Transmembrane helix</keyword>
<organism evidence="2 5">
    <name type="scientific">Adineta ricciae</name>
    <name type="common">Rotifer</name>
    <dbReference type="NCBI Taxonomy" id="249248"/>
    <lineage>
        <taxon>Eukaryota</taxon>
        <taxon>Metazoa</taxon>
        <taxon>Spiralia</taxon>
        <taxon>Gnathifera</taxon>
        <taxon>Rotifera</taxon>
        <taxon>Eurotatoria</taxon>
        <taxon>Bdelloidea</taxon>
        <taxon>Adinetida</taxon>
        <taxon>Adinetidae</taxon>
        <taxon>Adineta</taxon>
    </lineage>
</organism>
<keyword evidence="1" id="KW-0812">Transmembrane</keyword>
<evidence type="ECO:0000256" key="1">
    <source>
        <dbReference type="SAM" id="Phobius"/>
    </source>
</evidence>
<protein>
    <submittedName>
        <fullName evidence="2">Uncharacterized protein</fullName>
    </submittedName>
</protein>
<keyword evidence="4" id="KW-1185">Reference proteome</keyword>
<evidence type="ECO:0000313" key="2">
    <source>
        <dbReference type="EMBL" id="CAF1201558.1"/>
    </source>
</evidence>
<reference evidence="2" key="1">
    <citation type="submission" date="2021-02" db="EMBL/GenBank/DDBJ databases">
        <authorList>
            <person name="Nowell W R."/>
        </authorList>
    </citation>
    <scope>NUCLEOTIDE SEQUENCE</scope>
</reference>
<evidence type="ECO:0000313" key="4">
    <source>
        <dbReference type="Proteomes" id="UP000663828"/>
    </source>
</evidence>
<proteinExistence type="predicted"/>
<evidence type="ECO:0000313" key="5">
    <source>
        <dbReference type="Proteomes" id="UP000663852"/>
    </source>
</evidence>